<gene>
    <name evidence="2" type="ORF">ACFOMH_12550</name>
</gene>
<dbReference type="RefSeq" id="WP_374423131.1">
    <property type="nucleotide sequence ID" value="NZ_JBHRXJ010000009.1"/>
</dbReference>
<dbReference type="PROSITE" id="PS50112">
    <property type="entry name" value="PAS"/>
    <property type="match status" value="1"/>
</dbReference>
<protein>
    <submittedName>
        <fullName evidence="2">PAS domain-containing protein</fullName>
    </submittedName>
</protein>
<evidence type="ECO:0000313" key="2">
    <source>
        <dbReference type="EMBL" id="MFC3529006.1"/>
    </source>
</evidence>
<dbReference type="Gene3D" id="3.30.450.20">
    <property type="entry name" value="PAS domain"/>
    <property type="match status" value="1"/>
</dbReference>
<dbReference type="CDD" id="cd00130">
    <property type="entry name" value="PAS"/>
    <property type="match status" value="1"/>
</dbReference>
<feature type="domain" description="PAS" evidence="1">
    <location>
        <begin position="3"/>
        <end position="54"/>
    </location>
</feature>
<dbReference type="Pfam" id="PF13426">
    <property type="entry name" value="PAS_9"/>
    <property type="match status" value="1"/>
</dbReference>
<evidence type="ECO:0000259" key="1">
    <source>
        <dbReference type="PROSITE" id="PS50112"/>
    </source>
</evidence>
<dbReference type="InterPro" id="IPR035965">
    <property type="entry name" value="PAS-like_dom_sf"/>
</dbReference>
<proteinExistence type="predicted"/>
<reference evidence="3" key="1">
    <citation type="journal article" date="2019" name="Int. J. Syst. Evol. Microbiol.">
        <title>The Global Catalogue of Microorganisms (GCM) 10K type strain sequencing project: providing services to taxonomists for standard genome sequencing and annotation.</title>
        <authorList>
            <consortium name="The Broad Institute Genomics Platform"/>
            <consortium name="The Broad Institute Genome Sequencing Center for Infectious Disease"/>
            <person name="Wu L."/>
            <person name="Ma J."/>
        </authorList>
    </citation>
    <scope>NUCLEOTIDE SEQUENCE [LARGE SCALE GENOMIC DNA]</scope>
    <source>
        <strain evidence="3">KCTC 42899</strain>
    </source>
</reference>
<comment type="caution">
    <text evidence="2">The sequence shown here is derived from an EMBL/GenBank/DDBJ whole genome shotgun (WGS) entry which is preliminary data.</text>
</comment>
<accession>A0ABV7R9M1</accession>
<dbReference type="InterPro" id="IPR000014">
    <property type="entry name" value="PAS"/>
</dbReference>
<dbReference type="NCBIfam" id="TIGR00229">
    <property type="entry name" value="sensory_box"/>
    <property type="match status" value="1"/>
</dbReference>
<dbReference type="SMART" id="SM00091">
    <property type="entry name" value="PAS"/>
    <property type="match status" value="1"/>
</dbReference>
<sequence>MSDIQLLRHDLEWAMQAIRTHDAVLILDLAGNIVAANQSYLRLCGYQRDEIVGRPVGILLDRFERCPERLGRMLDVSAGCDHRIHGLGQISKAGRHFRVDARICPIRDDQDDICLNVLFMSETVEEEGPLRAIAPKLPASGAEIIQLPASRPVPALADWALAAGYGGVTFRSSR</sequence>
<dbReference type="SUPFAM" id="SSF55785">
    <property type="entry name" value="PYP-like sensor domain (PAS domain)"/>
    <property type="match status" value="1"/>
</dbReference>
<organism evidence="2 3">
    <name type="scientific">Paracoccus mangrovi</name>
    <dbReference type="NCBI Taxonomy" id="1715645"/>
    <lineage>
        <taxon>Bacteria</taxon>
        <taxon>Pseudomonadati</taxon>
        <taxon>Pseudomonadota</taxon>
        <taxon>Alphaproteobacteria</taxon>
        <taxon>Rhodobacterales</taxon>
        <taxon>Paracoccaceae</taxon>
        <taxon>Paracoccus</taxon>
    </lineage>
</organism>
<dbReference type="Proteomes" id="UP001595721">
    <property type="component" value="Unassembled WGS sequence"/>
</dbReference>
<dbReference type="EMBL" id="JBHRXJ010000009">
    <property type="protein sequence ID" value="MFC3529006.1"/>
    <property type="molecule type" value="Genomic_DNA"/>
</dbReference>
<keyword evidence="3" id="KW-1185">Reference proteome</keyword>
<name>A0ABV7R9M1_9RHOB</name>
<evidence type="ECO:0000313" key="3">
    <source>
        <dbReference type="Proteomes" id="UP001595721"/>
    </source>
</evidence>